<dbReference type="Pfam" id="PF13948">
    <property type="entry name" value="DUF4215"/>
    <property type="match status" value="1"/>
</dbReference>
<feature type="signal peptide" evidence="5">
    <location>
        <begin position="1"/>
        <end position="20"/>
    </location>
</feature>
<feature type="compositionally biased region" description="Gly residues" evidence="4">
    <location>
        <begin position="30"/>
        <end position="45"/>
    </location>
</feature>
<name>A0ABT5BUH3_9BACT</name>
<gene>
    <name evidence="6" type="ORF">POL72_08600</name>
</gene>
<keyword evidence="1 5" id="KW-0732">Signal</keyword>
<keyword evidence="7" id="KW-1185">Reference proteome</keyword>
<reference evidence="6 7" key="1">
    <citation type="submission" date="2023-01" db="EMBL/GenBank/DDBJ databases">
        <title>Minimal conservation of predation-associated metabolite biosynthetic gene clusters underscores biosynthetic potential of Myxococcota including descriptions for ten novel species: Archangium lansinium sp. nov., Myxococcus landrumus sp. nov., Nannocystis bai.</title>
        <authorList>
            <person name="Ahearne A."/>
            <person name="Stevens C."/>
            <person name="Dowd S."/>
        </authorList>
    </citation>
    <scope>NUCLEOTIDE SEQUENCE [LARGE SCALE GENOMIC DNA]</scope>
    <source>
        <strain evidence="6 7">WIWO2</strain>
    </source>
</reference>
<dbReference type="InterPro" id="IPR011936">
    <property type="entry name" value="Myxo_disulph_rpt"/>
</dbReference>
<evidence type="ECO:0000313" key="6">
    <source>
        <dbReference type="EMBL" id="MDC0677801.1"/>
    </source>
</evidence>
<sequence>MNVRLVAGLFVLALSTTAGCGGDDGERGEGGAGGSGGAEPTGSGAGASDATGTGGSGGAEPTGTGGSGGAQPTGTGGAEPTGTGGAGGAEPTGTGGSGGAEPTGTGGSGGGSPAPYGAACTRDAACPEDYCITEREWGWPSGACAGQCDPAVGDCPNGGLCEDFGEGLGLCLLRCSGPDDCRDGYRCGEISGERTACIPGCTENSQCAALGVCDTLDGLCKLGETDCSDGKDDEGDERVDCADSDCAATCRPLVDAACADAPPATTTTIEGDTSLGTRVFEGTCGGVGPEEVHLFTPPAGQSGTLRVVLQSGRDHVLYARTACADGSTELACQDKTAPSGAGPEEEVIEIVVRKDQEVPIFVDAVTSDGAGTYTLDLSFSRAMCGDGIVSPPEECDDGNTVNGDGCSAECILELDDICADAPVAVLGENRGDTASGTMVFEGTCTRTGMREGIHAFTPASAGRLRLVLSSATDQGFYVRTGCTGRQLTCIEEQIEGRDERTDIAVDGGVPLFIFVEPYRSRDAGPYTLNLSFTPAR</sequence>
<proteinExistence type="predicted"/>
<feature type="chain" id="PRO_5045800480" evidence="5">
    <location>
        <begin position="21"/>
        <end position="536"/>
    </location>
</feature>
<evidence type="ECO:0000256" key="3">
    <source>
        <dbReference type="ARBA" id="ARBA00023157"/>
    </source>
</evidence>
<evidence type="ECO:0000256" key="4">
    <source>
        <dbReference type="SAM" id="MobiDB-lite"/>
    </source>
</evidence>
<evidence type="ECO:0000256" key="5">
    <source>
        <dbReference type="SAM" id="SignalP"/>
    </source>
</evidence>
<dbReference type="Proteomes" id="UP001217485">
    <property type="component" value="Unassembled WGS sequence"/>
</dbReference>
<keyword evidence="3" id="KW-1015">Disulfide bond</keyword>
<feature type="compositionally biased region" description="Gly residues" evidence="4">
    <location>
        <begin position="52"/>
        <end position="112"/>
    </location>
</feature>
<organism evidence="6 7">
    <name type="scientific">Sorangium atrum</name>
    <dbReference type="NCBI Taxonomy" id="2995308"/>
    <lineage>
        <taxon>Bacteria</taxon>
        <taxon>Pseudomonadati</taxon>
        <taxon>Myxococcota</taxon>
        <taxon>Polyangia</taxon>
        <taxon>Polyangiales</taxon>
        <taxon>Polyangiaceae</taxon>
        <taxon>Sorangium</taxon>
    </lineage>
</organism>
<keyword evidence="2" id="KW-0677">Repeat</keyword>
<dbReference type="EMBL" id="JAQNDK010000001">
    <property type="protein sequence ID" value="MDC0677801.1"/>
    <property type="molecule type" value="Genomic_DNA"/>
</dbReference>
<accession>A0ABT5BUH3</accession>
<protein>
    <submittedName>
        <fullName evidence="6">DUF4215 domain-containing protein</fullName>
    </submittedName>
</protein>
<evidence type="ECO:0000256" key="2">
    <source>
        <dbReference type="ARBA" id="ARBA00022737"/>
    </source>
</evidence>
<dbReference type="NCBIfam" id="TIGR02232">
    <property type="entry name" value="myxo_disulf_rpt"/>
    <property type="match status" value="1"/>
</dbReference>
<feature type="region of interest" description="Disordered" evidence="4">
    <location>
        <begin position="16"/>
        <end position="113"/>
    </location>
</feature>
<dbReference type="PROSITE" id="PS51257">
    <property type="entry name" value="PROKAR_LIPOPROTEIN"/>
    <property type="match status" value="1"/>
</dbReference>
<evidence type="ECO:0000256" key="1">
    <source>
        <dbReference type="ARBA" id="ARBA00022729"/>
    </source>
</evidence>
<comment type="caution">
    <text evidence="6">The sequence shown here is derived from an EMBL/GenBank/DDBJ whole genome shotgun (WGS) entry which is preliminary data.</text>
</comment>
<dbReference type="RefSeq" id="WP_272094552.1">
    <property type="nucleotide sequence ID" value="NZ_JAQNDK010000001.1"/>
</dbReference>
<evidence type="ECO:0000313" key="7">
    <source>
        <dbReference type="Proteomes" id="UP001217485"/>
    </source>
</evidence>